<sequence length="117" mass="13545">MQEGKVIAYASQQLKPHEKNYLTHDLELKDLNLHQRRWLELLKDYELVIDYHPGKANVVADALSRKYLFPLQLTVSNDGSILVELKAKPVFLQQFCEAQKCDIELQSKRVQCDSTSD</sequence>
<protein>
    <submittedName>
        <fullName evidence="1">Integrase</fullName>
    </submittedName>
</protein>
<dbReference type="OrthoDB" id="415724at2759"/>
<dbReference type="AlphaFoldDB" id="A0A5B6VCY3"/>
<dbReference type="PANTHER" id="PTHR34072">
    <property type="entry name" value="ENZYMATIC POLYPROTEIN-RELATED"/>
    <property type="match status" value="1"/>
</dbReference>
<dbReference type="EMBL" id="SMMG02000007">
    <property type="protein sequence ID" value="KAA3467049.1"/>
    <property type="molecule type" value="Genomic_DNA"/>
</dbReference>
<dbReference type="InterPro" id="IPR043502">
    <property type="entry name" value="DNA/RNA_pol_sf"/>
</dbReference>
<organism evidence="1 2">
    <name type="scientific">Gossypium australe</name>
    <dbReference type="NCBI Taxonomy" id="47621"/>
    <lineage>
        <taxon>Eukaryota</taxon>
        <taxon>Viridiplantae</taxon>
        <taxon>Streptophyta</taxon>
        <taxon>Embryophyta</taxon>
        <taxon>Tracheophyta</taxon>
        <taxon>Spermatophyta</taxon>
        <taxon>Magnoliopsida</taxon>
        <taxon>eudicotyledons</taxon>
        <taxon>Gunneridae</taxon>
        <taxon>Pentapetalae</taxon>
        <taxon>rosids</taxon>
        <taxon>malvids</taxon>
        <taxon>Malvales</taxon>
        <taxon>Malvaceae</taxon>
        <taxon>Malvoideae</taxon>
        <taxon>Gossypium</taxon>
    </lineage>
</organism>
<dbReference type="PANTHER" id="PTHR34072:SF59">
    <property type="entry name" value="CCHC-TYPE INTEGRASE"/>
    <property type="match status" value="1"/>
</dbReference>
<proteinExistence type="predicted"/>
<gene>
    <name evidence="1" type="ORF">EPI10_002096</name>
</gene>
<dbReference type="Proteomes" id="UP000325315">
    <property type="component" value="Unassembled WGS sequence"/>
</dbReference>
<evidence type="ECO:0000313" key="2">
    <source>
        <dbReference type="Proteomes" id="UP000325315"/>
    </source>
</evidence>
<name>A0A5B6VCY3_9ROSI</name>
<accession>A0A5B6VCY3</accession>
<keyword evidence="2" id="KW-1185">Reference proteome</keyword>
<reference evidence="2" key="1">
    <citation type="journal article" date="2019" name="Plant Biotechnol. J.">
        <title>Genome sequencing of the Australian wild diploid species Gossypium australe highlights disease resistance and delayed gland morphogenesis.</title>
        <authorList>
            <person name="Cai Y."/>
            <person name="Cai X."/>
            <person name="Wang Q."/>
            <person name="Wang P."/>
            <person name="Zhang Y."/>
            <person name="Cai C."/>
            <person name="Xu Y."/>
            <person name="Wang K."/>
            <person name="Zhou Z."/>
            <person name="Wang C."/>
            <person name="Geng S."/>
            <person name="Li B."/>
            <person name="Dong Q."/>
            <person name="Hou Y."/>
            <person name="Wang H."/>
            <person name="Ai P."/>
            <person name="Liu Z."/>
            <person name="Yi F."/>
            <person name="Sun M."/>
            <person name="An G."/>
            <person name="Cheng J."/>
            <person name="Zhang Y."/>
            <person name="Shi Q."/>
            <person name="Xie Y."/>
            <person name="Shi X."/>
            <person name="Chang Y."/>
            <person name="Huang F."/>
            <person name="Chen Y."/>
            <person name="Hong S."/>
            <person name="Mi L."/>
            <person name="Sun Q."/>
            <person name="Zhang L."/>
            <person name="Zhou B."/>
            <person name="Peng R."/>
            <person name="Zhang X."/>
            <person name="Liu F."/>
        </authorList>
    </citation>
    <scope>NUCLEOTIDE SEQUENCE [LARGE SCALE GENOMIC DNA]</scope>
    <source>
        <strain evidence="2">cv. PA1801</strain>
    </source>
</reference>
<comment type="caution">
    <text evidence="1">The sequence shown here is derived from an EMBL/GenBank/DDBJ whole genome shotgun (WGS) entry which is preliminary data.</text>
</comment>
<evidence type="ECO:0000313" key="1">
    <source>
        <dbReference type="EMBL" id="KAA3467049.1"/>
    </source>
</evidence>
<dbReference type="SUPFAM" id="SSF56672">
    <property type="entry name" value="DNA/RNA polymerases"/>
    <property type="match status" value="1"/>
</dbReference>